<feature type="non-terminal residue" evidence="2">
    <location>
        <position position="1"/>
    </location>
</feature>
<feature type="compositionally biased region" description="Basic residues" evidence="1">
    <location>
        <begin position="38"/>
        <end position="49"/>
    </location>
</feature>
<feature type="compositionally biased region" description="Pro residues" evidence="1">
    <location>
        <begin position="314"/>
        <end position="325"/>
    </location>
</feature>
<feature type="compositionally biased region" description="Basic and acidic residues" evidence="1">
    <location>
        <begin position="125"/>
        <end position="139"/>
    </location>
</feature>
<feature type="compositionally biased region" description="Basic residues" evidence="1">
    <location>
        <begin position="184"/>
        <end position="214"/>
    </location>
</feature>
<proteinExistence type="predicted"/>
<organism evidence="2">
    <name type="scientific">uncultured Thermomicrobiales bacterium</name>
    <dbReference type="NCBI Taxonomy" id="1645740"/>
    <lineage>
        <taxon>Bacteria</taxon>
        <taxon>Pseudomonadati</taxon>
        <taxon>Thermomicrobiota</taxon>
        <taxon>Thermomicrobia</taxon>
        <taxon>Thermomicrobiales</taxon>
        <taxon>environmental samples</taxon>
    </lineage>
</organism>
<feature type="compositionally biased region" description="Basic and acidic residues" evidence="1">
    <location>
        <begin position="67"/>
        <end position="78"/>
    </location>
</feature>
<dbReference type="EC" id="2.7.8.13" evidence="2"/>
<accession>A0A6J4V7N5</accession>
<feature type="compositionally biased region" description="Basic and acidic residues" evidence="1">
    <location>
        <begin position="1"/>
        <end position="31"/>
    </location>
</feature>
<sequence>DRAAPPVRLRRDPGRRARQRDAERPQPEHGRLAGAGRARLRRHPHHRSPDRHLPSDAEGRQGGPLRRSPDPPRQDRHPDHGRHHGRRDRDRDHPHLQHRRPPLDAAAGRRPPRLRHPRRPGRPAEPARPRRHGGDERPWQDGLAGRRRHRRRGHPPSPIPLRAGVAAHLRAVRRPLRARAALRPGRRLRHRRHRQRRQLHRRPGHPRRRHGGDRLRRLRDHRLPPGAARRRHLLLHDGRRPDGLPVVQCPPGPGLHGRHRLPGDRRRAGDRRLHDRAMAAAAGRRRRLPGRDDLRHPPGRLVQVDPAALRRGAPPLPDDPAPPPLRDARLVGDAGHDALLDAGDDVGHRRRRDGALAVV</sequence>
<feature type="region of interest" description="Disordered" evidence="1">
    <location>
        <begin position="238"/>
        <end position="330"/>
    </location>
</feature>
<feature type="region of interest" description="Disordered" evidence="1">
    <location>
        <begin position="179"/>
        <end position="214"/>
    </location>
</feature>
<name>A0A6J4V7N5_9BACT</name>
<feature type="compositionally biased region" description="Basic residues" evidence="1">
    <location>
        <begin position="110"/>
        <end position="121"/>
    </location>
</feature>
<reference evidence="2" key="1">
    <citation type="submission" date="2020-02" db="EMBL/GenBank/DDBJ databases">
        <authorList>
            <person name="Meier V. D."/>
        </authorList>
    </citation>
    <scope>NUCLEOTIDE SEQUENCE</scope>
    <source>
        <strain evidence="2">AVDCRST_MAG59</strain>
    </source>
</reference>
<dbReference type="AlphaFoldDB" id="A0A6J4V7N5"/>
<feature type="region of interest" description="Disordered" evidence="1">
    <location>
        <begin position="1"/>
        <end position="164"/>
    </location>
</feature>
<feature type="non-terminal residue" evidence="2">
    <location>
        <position position="359"/>
    </location>
</feature>
<evidence type="ECO:0000313" key="2">
    <source>
        <dbReference type="EMBL" id="CAA9571322.1"/>
    </source>
</evidence>
<evidence type="ECO:0000256" key="1">
    <source>
        <dbReference type="SAM" id="MobiDB-lite"/>
    </source>
</evidence>
<feature type="compositionally biased region" description="Basic residues" evidence="1">
    <location>
        <begin position="145"/>
        <end position="154"/>
    </location>
</feature>
<feature type="region of interest" description="Disordered" evidence="1">
    <location>
        <begin position="340"/>
        <end position="359"/>
    </location>
</feature>
<feature type="compositionally biased region" description="Basic and acidic residues" evidence="1">
    <location>
        <begin position="50"/>
        <end position="59"/>
    </location>
</feature>
<feature type="compositionally biased region" description="Basic and acidic residues" evidence="1">
    <location>
        <begin position="261"/>
        <end position="277"/>
    </location>
</feature>
<gene>
    <name evidence="2" type="ORF">AVDCRST_MAG59-3560</name>
</gene>
<dbReference type="EMBL" id="CADCWF010000255">
    <property type="protein sequence ID" value="CAA9571322.1"/>
    <property type="molecule type" value="Genomic_DNA"/>
</dbReference>
<keyword evidence="2" id="KW-0808">Transferase</keyword>
<dbReference type="GO" id="GO:0016740">
    <property type="term" value="F:transferase activity"/>
    <property type="evidence" value="ECO:0007669"/>
    <property type="project" value="UniProtKB-KW"/>
</dbReference>
<protein>
    <submittedName>
        <fullName evidence="2">Phospho-N-acetylmuramoyl-pentapeptide-transferase</fullName>
        <ecNumber evidence="2">2.7.8.13</ecNumber>
    </submittedName>
</protein>